<dbReference type="OrthoDB" id="2474838at2"/>
<dbReference type="Gene3D" id="1.25.40.10">
    <property type="entry name" value="Tetratricopeptide repeat domain"/>
    <property type="match status" value="1"/>
</dbReference>
<accession>A0A837KG18</accession>
<dbReference type="AlphaFoldDB" id="A0A837KG18"/>
<dbReference type="InterPro" id="IPR011990">
    <property type="entry name" value="TPR-like_helical_dom_sf"/>
</dbReference>
<feature type="domain" description="HTH cro/C1-type" evidence="1">
    <location>
        <begin position="12"/>
        <end position="67"/>
    </location>
</feature>
<dbReference type="PROSITE" id="PS50943">
    <property type="entry name" value="HTH_CROC1"/>
    <property type="match status" value="1"/>
</dbReference>
<keyword evidence="5" id="KW-1185">Reference proteome</keyword>
<dbReference type="SMART" id="SM00530">
    <property type="entry name" value="HTH_XRE"/>
    <property type="match status" value="1"/>
</dbReference>
<dbReference type="SUPFAM" id="SSF47413">
    <property type="entry name" value="lambda repressor-like DNA-binding domains"/>
    <property type="match status" value="1"/>
</dbReference>
<sequence length="428" mass="49464">MISEGKTFGGILRVYRNRANLTLTELSERTGVASGTISKIESDAFTLPNMQHVMKLAKELDIPLYTAIVPYLHKIKREATLRTLLEAVMQEKNVVLTNKVALQLLNCPKSNTFLSLDYLYQTAGTEANEELRLALYDVICDYSRENGIPLYLARSLFQRYMIRRENLSQLDQTYVEGKELLHYTSYLHINERILAYYKFSFHALRLGFYSDCIHLCKQGLEIDHSQSEQKAAAILAIIISYFELEDYTLGHFYLERYEMFDYPEVHKHARHIRGKLYGKTGKFDKAIPVLQECLAQQAQDDKIVIANDLLEIYLQVGEEKKIRELFLAEASILPENLTTPNQYNQMGLYFRTKGIFYIQKNEVDLGIDSLVESVNYYRAINEIKQADKSLSVLFEFYVSQKKNLPVGILHKLVNVYNGSSNHRSKQEV</sequence>
<dbReference type="Proteomes" id="UP000319498">
    <property type="component" value="Unassembled WGS sequence"/>
</dbReference>
<dbReference type="GeneID" id="87588534"/>
<dbReference type="InterPro" id="IPR001387">
    <property type="entry name" value="Cro/C1-type_HTH"/>
</dbReference>
<keyword evidence="3" id="KW-0238">DNA-binding</keyword>
<organism evidence="3 4">
    <name type="scientific">Brevibacillus formosus</name>
    <dbReference type="NCBI Taxonomy" id="54913"/>
    <lineage>
        <taxon>Bacteria</taxon>
        <taxon>Bacillati</taxon>
        <taxon>Bacillota</taxon>
        <taxon>Bacilli</taxon>
        <taxon>Bacillales</taxon>
        <taxon>Paenibacillaceae</taxon>
        <taxon>Brevibacillus</taxon>
    </lineage>
</organism>
<evidence type="ECO:0000313" key="5">
    <source>
        <dbReference type="Proteomes" id="UP000319498"/>
    </source>
</evidence>
<protein>
    <submittedName>
        <fullName evidence="3">DNA-binding protein</fullName>
    </submittedName>
</protein>
<dbReference type="SUPFAM" id="SSF48452">
    <property type="entry name" value="TPR-like"/>
    <property type="match status" value="1"/>
</dbReference>
<evidence type="ECO:0000313" key="2">
    <source>
        <dbReference type="EMBL" id="GED59817.1"/>
    </source>
</evidence>
<evidence type="ECO:0000313" key="3">
    <source>
        <dbReference type="EMBL" id="KLH96258.1"/>
    </source>
</evidence>
<dbReference type="GO" id="GO:0003677">
    <property type="term" value="F:DNA binding"/>
    <property type="evidence" value="ECO:0007669"/>
    <property type="project" value="UniProtKB-KW"/>
</dbReference>
<evidence type="ECO:0000313" key="4">
    <source>
        <dbReference type="Proteomes" id="UP000035218"/>
    </source>
</evidence>
<reference evidence="2 5" key="2">
    <citation type="submission" date="2019-06" db="EMBL/GenBank/DDBJ databases">
        <title>Whole genome shotgun sequence of Brevibacillus formosus NBRC 15716.</title>
        <authorList>
            <person name="Hosoyama A."/>
            <person name="Uohara A."/>
            <person name="Ohji S."/>
            <person name="Ichikawa N."/>
        </authorList>
    </citation>
    <scope>NUCLEOTIDE SEQUENCE [LARGE SCALE GENOMIC DNA]</scope>
    <source>
        <strain evidence="2 5">NBRC 15716</strain>
    </source>
</reference>
<name>A0A837KG18_9BACL</name>
<dbReference type="Pfam" id="PF01381">
    <property type="entry name" value="HTH_3"/>
    <property type="match status" value="1"/>
</dbReference>
<dbReference type="RefSeq" id="WP_047074184.1">
    <property type="nucleotide sequence ID" value="NZ_JBCMYQ010000002.1"/>
</dbReference>
<reference evidence="3 4" key="1">
    <citation type="submission" date="2015-05" db="EMBL/GenBank/DDBJ databases">
        <title>Genome sequencing project for genomic taxonomy and phylogenomics of Bacillus-like bacteria.</title>
        <authorList>
            <person name="Liu B."/>
            <person name="Wang J."/>
            <person name="Zhu Y."/>
            <person name="Liu G."/>
            <person name="Chen Q."/>
            <person name="Chen Z."/>
            <person name="Lan J."/>
            <person name="Che J."/>
            <person name="Ge C."/>
            <person name="Shi H."/>
            <person name="Pan Z."/>
            <person name="Liu X."/>
        </authorList>
    </citation>
    <scope>NUCLEOTIDE SEQUENCE [LARGE SCALE GENOMIC DNA]</scope>
    <source>
        <strain evidence="3 4">DSM 9885</strain>
    </source>
</reference>
<dbReference type="Gene3D" id="1.10.260.40">
    <property type="entry name" value="lambda repressor-like DNA-binding domains"/>
    <property type="match status" value="1"/>
</dbReference>
<gene>
    <name evidence="3" type="ORF">AA984_26185</name>
    <name evidence="2" type="ORF">BFO01nite_39490</name>
</gene>
<proteinExistence type="predicted"/>
<dbReference type="EMBL" id="BJOL01000023">
    <property type="protein sequence ID" value="GED59817.1"/>
    <property type="molecule type" value="Genomic_DNA"/>
</dbReference>
<evidence type="ECO:0000259" key="1">
    <source>
        <dbReference type="PROSITE" id="PS50943"/>
    </source>
</evidence>
<dbReference type="Proteomes" id="UP000035218">
    <property type="component" value="Unassembled WGS sequence"/>
</dbReference>
<comment type="caution">
    <text evidence="3">The sequence shown here is derived from an EMBL/GenBank/DDBJ whole genome shotgun (WGS) entry which is preliminary data.</text>
</comment>
<dbReference type="EMBL" id="LDCN01000011">
    <property type="protein sequence ID" value="KLH96258.1"/>
    <property type="molecule type" value="Genomic_DNA"/>
</dbReference>
<dbReference type="CDD" id="cd00093">
    <property type="entry name" value="HTH_XRE"/>
    <property type="match status" value="1"/>
</dbReference>
<dbReference type="InterPro" id="IPR010982">
    <property type="entry name" value="Lambda_DNA-bd_dom_sf"/>
</dbReference>